<sequence>MADNWLGPDTCGVKLAQFEQMTQDMTKAGPRLAEMADQLWQALNGAGVSTTPAQEIQRIAAWAQEAAADLRRRNTLAHDLDRQKLTFSVCRPDGNFITLPDRYTDQVAYAEGRRLPPLLHRAAKNDPKALQGLRRYEPNDITPAFARALLEALGAEDLLKLPAAFRNDQNILALLGRSLALATNPHRHAYAGDTFLIELTEAGRTTFPPGTKPPYGYAGYQSLSTLMAAADTRFSARFIKVVGGDMTEYDRVVRKALLGSPLPDLAGRFNHRKTDFLIPLLNAAAASGREGAQALLNHAPMGPPTVDTPPRMRLSNLEYLLRDRRDLWGQTDRGAALGKTLQTAAAGQDEVSERLAFTAGKILADDAKDLFAVKDGHVSIKDQEKLDALSALRPSMAQVLATHIEKVNDVYQSFRYNSPSGSTPMNDVDLDYLLLDIARDANAFDILLKAQIAHAKLSIDRSVTRNSRHLESTIVREGWMFGHLLEARNQSVWGENARLAADLQQIQGYVSLGLGFASDKVEQGISTRAPAAGQAYRITVSQVMNTLTAWLARRMAEKPNDAILAPKSNTEAVEKLINQMIATSLITHHRYNPKDLRGQPFATSEEDPKIRSLESMDGRQFEAFLAWANDRVGLSKLGHIAKGSIREGMEEVTGHYKNSAGQNVLPTGQR</sequence>
<dbReference type="Proteomes" id="UP000468735">
    <property type="component" value="Unassembled WGS sequence"/>
</dbReference>
<name>A0A6H9Z6E5_9ACTN</name>
<keyword evidence="2" id="KW-1185">Reference proteome</keyword>
<evidence type="ECO:0000313" key="1">
    <source>
        <dbReference type="EMBL" id="KAB2351659.1"/>
    </source>
</evidence>
<dbReference type="OrthoDB" id="3491585at2"/>
<gene>
    <name evidence="1" type="ORF">F8566_05415</name>
</gene>
<organism evidence="1 2">
    <name type="scientific">Actinomadura rudentiformis</name>
    <dbReference type="NCBI Taxonomy" id="359158"/>
    <lineage>
        <taxon>Bacteria</taxon>
        <taxon>Bacillati</taxon>
        <taxon>Actinomycetota</taxon>
        <taxon>Actinomycetes</taxon>
        <taxon>Streptosporangiales</taxon>
        <taxon>Thermomonosporaceae</taxon>
        <taxon>Actinomadura</taxon>
    </lineage>
</organism>
<dbReference type="EMBL" id="WBMT01000002">
    <property type="protein sequence ID" value="KAB2351659.1"/>
    <property type="molecule type" value="Genomic_DNA"/>
</dbReference>
<dbReference type="AlphaFoldDB" id="A0A6H9Z6E5"/>
<accession>A0A6H9Z6E5</accession>
<evidence type="ECO:0000313" key="2">
    <source>
        <dbReference type="Proteomes" id="UP000468735"/>
    </source>
</evidence>
<reference evidence="1 2" key="1">
    <citation type="submission" date="2019-09" db="EMBL/GenBank/DDBJ databases">
        <title>Actinomadura physcomitrii sp. nov., a novel actinomycete isolated from moss [Physcomitrium sphaericum (Ludw) Fuernr].</title>
        <authorList>
            <person name="Zhuang X."/>
            <person name="Liu C."/>
        </authorList>
    </citation>
    <scope>NUCLEOTIDE SEQUENCE [LARGE SCALE GENOMIC DNA]</scope>
    <source>
        <strain evidence="1 2">HMC1</strain>
    </source>
</reference>
<protein>
    <submittedName>
        <fullName evidence="1">Uncharacterized protein</fullName>
    </submittedName>
</protein>
<dbReference type="RefSeq" id="WP_151558616.1">
    <property type="nucleotide sequence ID" value="NZ_WBMT01000002.1"/>
</dbReference>
<proteinExistence type="predicted"/>
<comment type="caution">
    <text evidence="1">The sequence shown here is derived from an EMBL/GenBank/DDBJ whole genome shotgun (WGS) entry which is preliminary data.</text>
</comment>